<dbReference type="NCBIfam" id="TIGR01891">
    <property type="entry name" value="amidohydrolases"/>
    <property type="match status" value="1"/>
</dbReference>
<dbReference type="Proteomes" id="UP000076603">
    <property type="component" value="Unassembled WGS sequence"/>
</dbReference>
<feature type="binding site" evidence="1">
    <location>
        <position position="104"/>
    </location>
    <ligand>
        <name>Mn(2+)</name>
        <dbReference type="ChEBI" id="CHEBI:29035"/>
        <label>2</label>
    </ligand>
</feature>
<comment type="cofactor">
    <cofactor evidence="1">
        <name>Mn(2+)</name>
        <dbReference type="ChEBI" id="CHEBI:29035"/>
    </cofactor>
    <text evidence="1">The Mn(2+) ion enhances activity.</text>
</comment>
<evidence type="ECO:0000313" key="3">
    <source>
        <dbReference type="EMBL" id="KZL91694.1"/>
    </source>
</evidence>
<proteinExistence type="predicted"/>
<dbReference type="PANTHER" id="PTHR11014:SF63">
    <property type="entry name" value="METALLOPEPTIDASE, PUTATIVE (AFU_ORTHOLOGUE AFUA_6G09600)-RELATED"/>
    <property type="match status" value="1"/>
</dbReference>
<sequence>MNVDLLKKAIEIENWVLELRREFHRYPEESFKEFKTSKMISEKLLEMGLEVQHIIETGVVAILRGGTEGKVVALRADIDALSVTEETGLPFSSENSGFMHGCGHDCHISMLLSAAKMLSEIRDSIKGTVKFIFQPAEETATGAKKMIEAGVLKNPSVDFIFGMHIWSDIPVGKAVVQPGPLMACGDMWKLSIKGKSCHGSSPWQGVDAITCAAAVIQGVQTLVSRVNDARSPIVINIGTIKGGERFNVTPGSVEMTGMNRAFNPHSRDKMPEWLKNMIESICKGYNCDYDFNYGFICAPTINDEKATKLVKASVGKLIGEENIPEFEKIMGSEDFSAYLEQIPGTLMLLGCRNEEKDCCYSHHSNHFKIDEDSLPIGVASYAQVAIDYLNS</sequence>
<dbReference type="Gene3D" id="3.40.630.10">
    <property type="entry name" value="Zn peptidases"/>
    <property type="match status" value="1"/>
</dbReference>
<dbReference type="InterPro" id="IPR011650">
    <property type="entry name" value="Peptidase_M20_dimer"/>
</dbReference>
<dbReference type="SUPFAM" id="SSF55031">
    <property type="entry name" value="Bacterial exopeptidase dimerisation domain"/>
    <property type="match status" value="1"/>
</dbReference>
<dbReference type="Pfam" id="PF01546">
    <property type="entry name" value="Peptidase_M20"/>
    <property type="match status" value="1"/>
</dbReference>
<name>A0A162SPE7_9CLOT</name>
<dbReference type="EMBL" id="LWAE01000003">
    <property type="protein sequence ID" value="KZL91694.1"/>
    <property type="molecule type" value="Genomic_DNA"/>
</dbReference>
<feature type="domain" description="Peptidase M20 dimerisation" evidence="2">
    <location>
        <begin position="188"/>
        <end position="282"/>
    </location>
</feature>
<keyword evidence="3" id="KW-0378">Hydrolase</keyword>
<dbReference type="STRING" id="1121326.CLMAG_34530"/>
<dbReference type="PANTHER" id="PTHR11014">
    <property type="entry name" value="PEPTIDASE M20 FAMILY MEMBER"/>
    <property type="match status" value="1"/>
</dbReference>
<feature type="binding site" evidence="1">
    <location>
        <position position="138"/>
    </location>
    <ligand>
        <name>Mn(2+)</name>
        <dbReference type="ChEBI" id="CHEBI:29035"/>
        <label>2</label>
    </ligand>
</feature>
<comment type="caution">
    <text evidence="3">The sequence shown here is derived from an EMBL/GenBank/DDBJ whole genome shotgun (WGS) entry which is preliminary data.</text>
</comment>
<dbReference type="InterPro" id="IPR002933">
    <property type="entry name" value="Peptidase_M20"/>
</dbReference>
<feature type="binding site" evidence="1">
    <location>
        <position position="164"/>
    </location>
    <ligand>
        <name>Mn(2+)</name>
        <dbReference type="ChEBI" id="CHEBI:29035"/>
        <label>2</label>
    </ligand>
</feature>
<keyword evidence="1" id="KW-0479">Metal-binding</keyword>
<gene>
    <name evidence="3" type="primary">yxeP_3</name>
    <name evidence="3" type="ORF">CLMAG_34530</name>
</gene>
<feature type="binding site" evidence="1">
    <location>
        <position position="363"/>
    </location>
    <ligand>
        <name>Mn(2+)</name>
        <dbReference type="ChEBI" id="CHEBI:29035"/>
        <label>2</label>
    </ligand>
</feature>
<reference evidence="3 4" key="1">
    <citation type="submission" date="2016-04" db="EMBL/GenBank/DDBJ databases">
        <title>Genome sequence of Clostridium magnum DSM 2767.</title>
        <authorList>
            <person name="Poehlein A."/>
            <person name="Uhlig R."/>
            <person name="Fischer R."/>
            <person name="Bahl H."/>
            <person name="Daniel R."/>
        </authorList>
    </citation>
    <scope>NUCLEOTIDE SEQUENCE [LARGE SCALE GENOMIC DNA]</scope>
    <source>
        <strain evidence="3 4">DSM 2767</strain>
    </source>
</reference>
<keyword evidence="1" id="KW-0464">Manganese</keyword>
<dbReference type="InterPro" id="IPR036264">
    <property type="entry name" value="Bact_exopeptidase_dim_dom"/>
</dbReference>
<dbReference type="GO" id="GO:0016787">
    <property type="term" value="F:hydrolase activity"/>
    <property type="evidence" value="ECO:0007669"/>
    <property type="project" value="UniProtKB-KW"/>
</dbReference>
<feature type="binding site" evidence="1">
    <location>
        <position position="102"/>
    </location>
    <ligand>
        <name>Mn(2+)</name>
        <dbReference type="ChEBI" id="CHEBI:29035"/>
        <label>2</label>
    </ligand>
</feature>
<dbReference type="OrthoDB" id="9776731at2"/>
<evidence type="ECO:0000256" key="1">
    <source>
        <dbReference type="PIRSR" id="PIRSR005962-1"/>
    </source>
</evidence>
<evidence type="ECO:0000313" key="4">
    <source>
        <dbReference type="Proteomes" id="UP000076603"/>
    </source>
</evidence>
<dbReference type="PIRSF" id="PIRSF005962">
    <property type="entry name" value="Pept_M20D_amidohydro"/>
    <property type="match status" value="1"/>
</dbReference>
<dbReference type="AlphaFoldDB" id="A0A162SPE7"/>
<dbReference type="InterPro" id="IPR017439">
    <property type="entry name" value="Amidohydrolase"/>
</dbReference>
<organism evidence="3 4">
    <name type="scientific">Clostridium magnum DSM 2767</name>
    <dbReference type="NCBI Taxonomy" id="1121326"/>
    <lineage>
        <taxon>Bacteria</taxon>
        <taxon>Bacillati</taxon>
        <taxon>Bacillota</taxon>
        <taxon>Clostridia</taxon>
        <taxon>Eubacteriales</taxon>
        <taxon>Clostridiaceae</taxon>
        <taxon>Clostridium</taxon>
    </lineage>
</organism>
<dbReference type="Pfam" id="PF07687">
    <property type="entry name" value="M20_dimer"/>
    <property type="match status" value="1"/>
</dbReference>
<keyword evidence="4" id="KW-1185">Reference proteome</keyword>
<protein>
    <submittedName>
        <fullName evidence="3">Putative hydrolase YxeP</fullName>
        <ecNumber evidence="3">3.-.-.-</ecNumber>
    </submittedName>
</protein>
<accession>A0A162SPE7</accession>
<dbReference type="GO" id="GO:0046872">
    <property type="term" value="F:metal ion binding"/>
    <property type="evidence" value="ECO:0007669"/>
    <property type="project" value="UniProtKB-KW"/>
</dbReference>
<dbReference type="RefSeq" id="WP_073392995.1">
    <property type="nucleotide sequence ID" value="NZ_FQXL01000005.1"/>
</dbReference>
<dbReference type="Gene3D" id="3.30.70.360">
    <property type="match status" value="1"/>
</dbReference>
<dbReference type="SUPFAM" id="SSF53187">
    <property type="entry name" value="Zn-dependent exopeptidases"/>
    <property type="match status" value="1"/>
</dbReference>
<dbReference type="EC" id="3.-.-.-" evidence="3"/>
<evidence type="ECO:0000259" key="2">
    <source>
        <dbReference type="Pfam" id="PF07687"/>
    </source>
</evidence>
<dbReference type="PATRIC" id="fig|1121326.3.peg.3492"/>